<dbReference type="PRINTS" id="PR00727">
    <property type="entry name" value="LEADERPTASE"/>
</dbReference>
<dbReference type="InterPro" id="IPR019533">
    <property type="entry name" value="Peptidase_S26"/>
</dbReference>
<evidence type="ECO:0000259" key="8">
    <source>
        <dbReference type="Pfam" id="PF10502"/>
    </source>
</evidence>
<evidence type="ECO:0000256" key="6">
    <source>
        <dbReference type="PIRSR" id="PIRSR600223-1"/>
    </source>
</evidence>
<dbReference type="AlphaFoldDB" id="A0A7V3E702"/>
<gene>
    <name evidence="9" type="primary">lepB</name>
    <name evidence="9" type="ORF">ENS31_04140</name>
</gene>
<keyword evidence="7" id="KW-1133">Transmembrane helix</keyword>
<dbReference type="SUPFAM" id="SSF51306">
    <property type="entry name" value="LexA/Signal peptidase"/>
    <property type="match status" value="1"/>
</dbReference>
<evidence type="ECO:0000313" key="9">
    <source>
        <dbReference type="EMBL" id="HFI90709.1"/>
    </source>
</evidence>
<dbReference type="CDD" id="cd06530">
    <property type="entry name" value="S26_SPase_I"/>
    <property type="match status" value="1"/>
</dbReference>
<dbReference type="Gene3D" id="2.10.109.10">
    <property type="entry name" value="Umud Fragment, subunit A"/>
    <property type="match status" value="1"/>
</dbReference>
<evidence type="ECO:0000256" key="1">
    <source>
        <dbReference type="ARBA" id="ARBA00000677"/>
    </source>
</evidence>
<dbReference type="GO" id="GO:0016020">
    <property type="term" value="C:membrane"/>
    <property type="evidence" value="ECO:0007669"/>
    <property type="project" value="UniProtKB-SubCell"/>
</dbReference>
<evidence type="ECO:0000256" key="4">
    <source>
        <dbReference type="ARBA" id="ARBA00019232"/>
    </source>
</evidence>
<dbReference type="Pfam" id="PF10502">
    <property type="entry name" value="Peptidase_S26"/>
    <property type="match status" value="1"/>
</dbReference>
<dbReference type="GO" id="GO:0004252">
    <property type="term" value="F:serine-type endopeptidase activity"/>
    <property type="evidence" value="ECO:0007669"/>
    <property type="project" value="InterPro"/>
</dbReference>
<keyword evidence="7" id="KW-0645">Protease</keyword>
<dbReference type="InterPro" id="IPR019758">
    <property type="entry name" value="Pept_S26A_signal_pept_1_CS"/>
</dbReference>
<comment type="similarity">
    <text evidence="2 7">Belongs to the peptidase S26 family.</text>
</comment>
<dbReference type="PANTHER" id="PTHR43390:SF1">
    <property type="entry name" value="CHLOROPLAST PROCESSING PEPTIDASE"/>
    <property type="match status" value="1"/>
</dbReference>
<feature type="transmembrane region" description="Helical" evidence="7">
    <location>
        <begin position="33"/>
        <end position="49"/>
    </location>
</feature>
<feature type="domain" description="Peptidase S26" evidence="8">
    <location>
        <begin position="27"/>
        <end position="285"/>
    </location>
</feature>
<organism evidence="9">
    <name type="scientific">Ignavibacterium album</name>
    <dbReference type="NCBI Taxonomy" id="591197"/>
    <lineage>
        <taxon>Bacteria</taxon>
        <taxon>Pseudomonadati</taxon>
        <taxon>Ignavibacteriota</taxon>
        <taxon>Ignavibacteria</taxon>
        <taxon>Ignavibacteriales</taxon>
        <taxon>Ignavibacteriaceae</taxon>
        <taxon>Ignavibacterium</taxon>
    </lineage>
</organism>
<dbReference type="GO" id="GO:0009003">
    <property type="term" value="F:signal peptidase activity"/>
    <property type="evidence" value="ECO:0007669"/>
    <property type="project" value="UniProtKB-EC"/>
</dbReference>
<dbReference type="InterPro" id="IPR036286">
    <property type="entry name" value="LexA/Signal_pep-like_sf"/>
</dbReference>
<evidence type="ECO:0000256" key="7">
    <source>
        <dbReference type="RuleBase" id="RU362042"/>
    </source>
</evidence>
<keyword evidence="5 7" id="KW-0378">Hydrolase</keyword>
<evidence type="ECO:0000256" key="5">
    <source>
        <dbReference type="ARBA" id="ARBA00022801"/>
    </source>
</evidence>
<comment type="caution">
    <text evidence="9">The sequence shown here is derived from an EMBL/GenBank/DDBJ whole genome shotgun (WGS) entry which is preliminary data.</text>
</comment>
<dbReference type="NCBIfam" id="TIGR02227">
    <property type="entry name" value="sigpep_I_bact"/>
    <property type="match status" value="2"/>
</dbReference>
<feature type="active site" evidence="6">
    <location>
        <position position="57"/>
    </location>
</feature>
<keyword evidence="7" id="KW-0472">Membrane</keyword>
<dbReference type="EC" id="3.4.21.89" evidence="3 7"/>
<feature type="active site" evidence="6">
    <location>
        <position position="129"/>
    </location>
</feature>
<accession>A0A7V3E702</accession>
<dbReference type="PROSITE" id="PS00761">
    <property type="entry name" value="SPASE_I_3"/>
    <property type="match status" value="1"/>
</dbReference>
<protein>
    <recommendedName>
        <fullName evidence="4 7">Signal peptidase I</fullName>
        <ecNumber evidence="3 7">3.4.21.89</ecNumber>
    </recommendedName>
</protein>
<dbReference type="EMBL" id="DSUJ01000008">
    <property type="protein sequence ID" value="HFI90709.1"/>
    <property type="molecule type" value="Genomic_DNA"/>
</dbReference>
<dbReference type="GO" id="GO:0006465">
    <property type="term" value="P:signal peptide processing"/>
    <property type="evidence" value="ECO:0007669"/>
    <property type="project" value="InterPro"/>
</dbReference>
<proteinExistence type="inferred from homology"/>
<keyword evidence="7" id="KW-0812">Transmembrane</keyword>
<evidence type="ECO:0000256" key="2">
    <source>
        <dbReference type="ARBA" id="ARBA00009370"/>
    </source>
</evidence>
<comment type="subcellular location">
    <subcellularLocation>
        <location evidence="7">Membrane</location>
        <topology evidence="7">Single-pass type II membrane protein</topology>
    </subcellularLocation>
</comment>
<name>A0A7V3E702_9BACT</name>
<sequence length="314" mass="36640">MSFKDKLKKIFSKKEKKEPQTPAEKIKEFFKQLFYAAIAAFFIITFIIQNTRIPTGSMEDTILVGDFVLVNKFIYGSSSPRYIPFTEIPLPYFTLPAIKDPKPTDIVVFEYPGDRDQLEPTEKGVNYVKRCIGIPGDTVEIRDKVVFVNGKEFWRPPYIKYYRGMIGPNLRPLPKGYAEPRIFPRGMPWNEDNYGPLVVPKKGMTIPINIYNVEQWRTTIDREYGKRVVELRGNVVYIDGQPVSSYTFKKDYYFMMGDNRDDSLDSRFWGFVPRDAVVGEAFIILFSWDREIPFSELFRLLASVRTDRILKLIH</sequence>
<dbReference type="InterPro" id="IPR000223">
    <property type="entry name" value="Pept_S26A_signal_pept_1"/>
</dbReference>
<comment type="catalytic activity">
    <reaction evidence="1 7">
        <text>Cleavage of hydrophobic, N-terminal signal or leader sequences from secreted and periplasmic proteins.</text>
        <dbReference type="EC" id="3.4.21.89"/>
    </reaction>
</comment>
<reference evidence="9" key="1">
    <citation type="journal article" date="2020" name="mSystems">
        <title>Genome- and Community-Level Interaction Insights into Carbon Utilization and Element Cycling Functions of Hydrothermarchaeota in Hydrothermal Sediment.</title>
        <authorList>
            <person name="Zhou Z."/>
            <person name="Liu Y."/>
            <person name="Xu W."/>
            <person name="Pan J."/>
            <person name="Luo Z.H."/>
            <person name="Li M."/>
        </authorList>
    </citation>
    <scope>NUCLEOTIDE SEQUENCE [LARGE SCALE GENOMIC DNA]</scope>
    <source>
        <strain evidence="9">SpSt-479</strain>
    </source>
</reference>
<dbReference type="PANTHER" id="PTHR43390">
    <property type="entry name" value="SIGNAL PEPTIDASE I"/>
    <property type="match status" value="1"/>
</dbReference>
<evidence type="ECO:0000256" key="3">
    <source>
        <dbReference type="ARBA" id="ARBA00013208"/>
    </source>
</evidence>